<dbReference type="AlphaFoldDB" id="A0AAV7UMR0"/>
<dbReference type="Proteomes" id="UP001066276">
    <property type="component" value="Chromosome 3_1"/>
</dbReference>
<evidence type="ECO:0000313" key="2">
    <source>
        <dbReference type="EMBL" id="KAJ1189779.1"/>
    </source>
</evidence>
<proteinExistence type="predicted"/>
<accession>A0AAV7UMR0</accession>
<feature type="region of interest" description="Disordered" evidence="1">
    <location>
        <begin position="75"/>
        <end position="96"/>
    </location>
</feature>
<dbReference type="EMBL" id="JANPWB010000005">
    <property type="protein sequence ID" value="KAJ1189779.1"/>
    <property type="molecule type" value="Genomic_DNA"/>
</dbReference>
<reference evidence="2" key="1">
    <citation type="journal article" date="2022" name="bioRxiv">
        <title>Sequencing and chromosome-scale assembly of the giantPleurodeles waltlgenome.</title>
        <authorList>
            <person name="Brown T."/>
            <person name="Elewa A."/>
            <person name="Iarovenko S."/>
            <person name="Subramanian E."/>
            <person name="Araus A.J."/>
            <person name="Petzold A."/>
            <person name="Susuki M."/>
            <person name="Suzuki K.-i.T."/>
            <person name="Hayashi T."/>
            <person name="Toyoda A."/>
            <person name="Oliveira C."/>
            <person name="Osipova E."/>
            <person name="Leigh N.D."/>
            <person name="Simon A."/>
            <person name="Yun M.H."/>
        </authorList>
    </citation>
    <scope>NUCLEOTIDE SEQUENCE</scope>
    <source>
        <strain evidence="2">20211129_DDA</strain>
        <tissue evidence="2">Liver</tissue>
    </source>
</reference>
<keyword evidence="3" id="KW-1185">Reference proteome</keyword>
<organism evidence="2 3">
    <name type="scientific">Pleurodeles waltl</name>
    <name type="common">Iberian ribbed newt</name>
    <dbReference type="NCBI Taxonomy" id="8319"/>
    <lineage>
        <taxon>Eukaryota</taxon>
        <taxon>Metazoa</taxon>
        <taxon>Chordata</taxon>
        <taxon>Craniata</taxon>
        <taxon>Vertebrata</taxon>
        <taxon>Euteleostomi</taxon>
        <taxon>Amphibia</taxon>
        <taxon>Batrachia</taxon>
        <taxon>Caudata</taxon>
        <taxon>Salamandroidea</taxon>
        <taxon>Salamandridae</taxon>
        <taxon>Pleurodelinae</taxon>
        <taxon>Pleurodeles</taxon>
    </lineage>
</organism>
<sequence length="96" mass="10757">MLPGSSSRRGECAGRRRQVHCEPAGRQCRQFGSVPVAKTGRRLALLLLVGESMLVLLCPKKNTLTPVRWGQEISRQQPEPDWQQDPFRAEQCTGLT</sequence>
<name>A0AAV7UMR0_PLEWA</name>
<evidence type="ECO:0000313" key="3">
    <source>
        <dbReference type="Proteomes" id="UP001066276"/>
    </source>
</evidence>
<comment type="caution">
    <text evidence="2">The sequence shown here is derived from an EMBL/GenBank/DDBJ whole genome shotgun (WGS) entry which is preliminary data.</text>
</comment>
<evidence type="ECO:0000256" key="1">
    <source>
        <dbReference type="SAM" id="MobiDB-lite"/>
    </source>
</evidence>
<gene>
    <name evidence="2" type="ORF">NDU88_006521</name>
</gene>
<protein>
    <submittedName>
        <fullName evidence="2">Uncharacterized protein</fullName>
    </submittedName>
</protein>